<comment type="caution">
    <text evidence="1">The sequence shown here is derived from an EMBL/GenBank/DDBJ whole genome shotgun (WGS) entry which is preliminary data.</text>
</comment>
<proteinExistence type="predicted"/>
<sequence length="1141" mass="125506">MKRLFGTKVKSGSPSRPQSQSQLQSQVQSSKRTQPMQTTTIIPSTIPNSTHAHTPTLHPKLTVPPLPHPRPYEHIALLATAEGLLLRPCIEGAGGSGSCILLRWGKNGVVEEVVDKAVYTGAAQTGASISADDSDATRNDWAKAVVVYGLVGMLELFNASYILVITSRVDIGHFLDAAHPVYGIKSVAAIPLVKDRAHVVLNRLAGAREPHPHPPANVSHEGEHEPAHAPRAGPHVTFAEEGLEDVKVLTPLDPDFSFGSNASSRPSSRVSSRASSRASSHTLTAKFAESLGVWGKRVGVTRTGMEGESVGSGHSADAGVGSGEDSMLELAESLIAGAKSNTMSKATPNLTQNLTSNVTSNTASNPPPPVSDNQATLQEKHTELEDRIVRECVRMFERTKGGVGMFFAYDFDITRSLQHKHEQFVKAHRQNALLADLETDNPSDTLGPDSKAPSLAPPDAKIPALAEPHALLPLWRRVDRQFWWNEWMVKGFVDAGLHSYVLPIMQGYFQIASFALPSDEELDLAPIDYIVISRRSRDRAGLRYQRRGVDDEARVANFVETETVVRIRRNNISNIFSYVQIRGSIPLFWTQTGYSMKPPPTLSPERTSEQNMDALRRHFQRTVPVYGSHTIVNLAEQHGKEGTITQAYREYARRLDTKDARYCEYDFHRETKGMKYENISKLLGEQERTFESQGFFWVSDDMLLSKQKGVYRVNCIDCLDRTNVVQSAFARHVLTMQLEAVGLLSASNKNGAQMSEADVIFNDVWANNGDAISRAYAGTSALKGDFTRTGKRDLTGLLNDGVNSLSRMYSATFSDWFTQAVIDYTLGYRTRSVFSEFLLKLQSTDPRELIRLSKVRAEAVATAVARVLDEGEPVVAGWTVLAPERLGVKAGDKFEEKVLLLSAQALYIVSYDYTLEKVKMYTRVPLGNIVQMVKGAYILSPLEEASRDPAQNAGFTVSWLNTDNVSTRLTSYSYRNCPTDANITTSIFSTLQRNASSNNTIKLSANASTSKPPGLGSVRRAPSSSRRTPTLSRIMSKVSEDAAQNKTTFAAFKVLPIDPARIRSGSTSSGYAEPADDLVGATTCKEVVDLMVDSIRRMCEDVGNTRGEFVLSEDIVSVSDAQRMTSVFAKMEYGVKRLLWL</sequence>
<accession>A0ACB8A6N0</accession>
<organism evidence="1 2">
    <name type="scientific">Hygrophoropsis aurantiaca</name>
    <dbReference type="NCBI Taxonomy" id="72124"/>
    <lineage>
        <taxon>Eukaryota</taxon>
        <taxon>Fungi</taxon>
        <taxon>Dikarya</taxon>
        <taxon>Basidiomycota</taxon>
        <taxon>Agaricomycotina</taxon>
        <taxon>Agaricomycetes</taxon>
        <taxon>Agaricomycetidae</taxon>
        <taxon>Boletales</taxon>
        <taxon>Coniophorineae</taxon>
        <taxon>Hygrophoropsidaceae</taxon>
        <taxon>Hygrophoropsis</taxon>
    </lineage>
</organism>
<name>A0ACB8A6N0_9AGAM</name>
<dbReference type="EMBL" id="MU267792">
    <property type="protein sequence ID" value="KAH7908877.1"/>
    <property type="molecule type" value="Genomic_DNA"/>
</dbReference>
<evidence type="ECO:0000313" key="1">
    <source>
        <dbReference type="EMBL" id="KAH7908877.1"/>
    </source>
</evidence>
<dbReference type="Proteomes" id="UP000790377">
    <property type="component" value="Unassembled WGS sequence"/>
</dbReference>
<reference evidence="1" key="1">
    <citation type="journal article" date="2021" name="New Phytol.">
        <title>Evolutionary innovations through gain and loss of genes in the ectomycorrhizal Boletales.</title>
        <authorList>
            <person name="Wu G."/>
            <person name="Miyauchi S."/>
            <person name="Morin E."/>
            <person name="Kuo A."/>
            <person name="Drula E."/>
            <person name="Varga T."/>
            <person name="Kohler A."/>
            <person name="Feng B."/>
            <person name="Cao Y."/>
            <person name="Lipzen A."/>
            <person name="Daum C."/>
            <person name="Hundley H."/>
            <person name="Pangilinan J."/>
            <person name="Johnson J."/>
            <person name="Barry K."/>
            <person name="LaButti K."/>
            <person name="Ng V."/>
            <person name="Ahrendt S."/>
            <person name="Min B."/>
            <person name="Choi I.G."/>
            <person name="Park H."/>
            <person name="Plett J.M."/>
            <person name="Magnuson J."/>
            <person name="Spatafora J.W."/>
            <person name="Nagy L.G."/>
            <person name="Henrissat B."/>
            <person name="Grigoriev I.V."/>
            <person name="Yang Z.L."/>
            <person name="Xu J."/>
            <person name="Martin F.M."/>
        </authorList>
    </citation>
    <scope>NUCLEOTIDE SEQUENCE</scope>
    <source>
        <strain evidence="1">ATCC 28755</strain>
    </source>
</reference>
<protein>
    <submittedName>
        <fullName evidence="1">SacI homology domain-containing protein</fullName>
    </submittedName>
</protein>
<keyword evidence="2" id="KW-1185">Reference proteome</keyword>
<gene>
    <name evidence="1" type="ORF">BJ138DRAFT_1011907</name>
</gene>
<evidence type="ECO:0000313" key="2">
    <source>
        <dbReference type="Proteomes" id="UP000790377"/>
    </source>
</evidence>